<evidence type="ECO:0000256" key="1">
    <source>
        <dbReference type="SAM" id="SignalP"/>
    </source>
</evidence>
<dbReference type="Proteomes" id="UP000663828">
    <property type="component" value="Unassembled WGS sequence"/>
</dbReference>
<evidence type="ECO:0000313" key="3">
    <source>
        <dbReference type="Proteomes" id="UP000663828"/>
    </source>
</evidence>
<keyword evidence="1" id="KW-0732">Signal</keyword>
<comment type="caution">
    <text evidence="2">The sequence shown here is derived from an EMBL/GenBank/DDBJ whole genome shotgun (WGS) entry which is preliminary data.</text>
</comment>
<keyword evidence="3" id="KW-1185">Reference proteome</keyword>
<gene>
    <name evidence="2" type="ORF">XAT740_LOCUS47010</name>
</gene>
<dbReference type="AlphaFoldDB" id="A0A816ACR9"/>
<sequence>MRITLITLIWLLAINQTFAAAKATIKNHYARSITRYSSDIKTRNPSEEKIDHGLLLKEWQDWILANPIIVNYLNTLMVYASRQDFALTVPSGYSVKHVQSIGSFRAIVSHLAAQIRVAFGDARKDLNRVHAGMENVPRELKSMVVFIKHAPFELLMMSFPDSFNDIERLVNDSLGALSKPEKTFQQVLHLLTEIDYLLNNTKNDSILAWQVHDIRIQWTYLTELIIELGKRAQVTINSFLLQFNWILAEFIRPDMVLSDSNRNFMLSLLLPKIVEIDQTSDLLGCITKAYTEISSLYSDEEMNAYGHLLQLPTEEQRKLYLKKFQRDLVPQVIRNARLALHHHTQYLRRDRNRRKDYEKFLSETSPTDLISVLG</sequence>
<reference evidence="2" key="1">
    <citation type="submission" date="2021-02" db="EMBL/GenBank/DDBJ databases">
        <authorList>
            <person name="Nowell W R."/>
        </authorList>
    </citation>
    <scope>NUCLEOTIDE SEQUENCE</scope>
</reference>
<proteinExistence type="predicted"/>
<accession>A0A816ACR9</accession>
<feature type="chain" id="PRO_5032380738" evidence="1">
    <location>
        <begin position="20"/>
        <end position="374"/>
    </location>
</feature>
<name>A0A816ACR9_ADIRI</name>
<dbReference type="EMBL" id="CAJNOR010006431">
    <property type="protein sequence ID" value="CAF1595138.1"/>
    <property type="molecule type" value="Genomic_DNA"/>
</dbReference>
<protein>
    <submittedName>
        <fullName evidence="2">Uncharacterized protein</fullName>
    </submittedName>
</protein>
<organism evidence="2 3">
    <name type="scientific">Adineta ricciae</name>
    <name type="common">Rotifer</name>
    <dbReference type="NCBI Taxonomy" id="249248"/>
    <lineage>
        <taxon>Eukaryota</taxon>
        <taxon>Metazoa</taxon>
        <taxon>Spiralia</taxon>
        <taxon>Gnathifera</taxon>
        <taxon>Rotifera</taxon>
        <taxon>Eurotatoria</taxon>
        <taxon>Bdelloidea</taxon>
        <taxon>Adinetida</taxon>
        <taxon>Adinetidae</taxon>
        <taxon>Adineta</taxon>
    </lineage>
</organism>
<feature type="signal peptide" evidence="1">
    <location>
        <begin position="1"/>
        <end position="19"/>
    </location>
</feature>
<evidence type="ECO:0000313" key="2">
    <source>
        <dbReference type="EMBL" id="CAF1595138.1"/>
    </source>
</evidence>